<dbReference type="AlphaFoldDB" id="A0A1W9YNS1"/>
<comment type="caution">
    <text evidence="1">The sequence shown here is derived from an EMBL/GenBank/DDBJ whole genome shotgun (WGS) entry which is preliminary data.</text>
</comment>
<sequence>MSVRPDNRLREAPMQPVLCQECGAGVSVRKSSWEQTSVQWNAASQQQCTRRREAIDAAGSTGAQPAFMQVCPDLRDAIESAVHRGELPVLDEG</sequence>
<dbReference type="STRING" id="564198.BST17_26975"/>
<reference evidence="1 2" key="1">
    <citation type="submission" date="2017-02" db="EMBL/GenBank/DDBJ databases">
        <title>The new phylogeny of genus Mycobacterium.</title>
        <authorList>
            <person name="Tortoli E."/>
            <person name="Trovato A."/>
            <person name="Cirillo D.M."/>
        </authorList>
    </citation>
    <scope>NUCLEOTIDE SEQUENCE [LARGE SCALE GENOMIC DNA]</scope>
    <source>
        <strain evidence="1 2">DSM 45578</strain>
    </source>
</reference>
<accession>A0A1W9YNS1</accession>
<protein>
    <recommendedName>
        <fullName evidence="3">Ferredoxin</fullName>
    </recommendedName>
</protein>
<dbReference type="Proteomes" id="UP000192366">
    <property type="component" value="Unassembled WGS sequence"/>
</dbReference>
<proteinExistence type="predicted"/>
<gene>
    <name evidence="1" type="ORF">BST17_26975</name>
</gene>
<organism evidence="1 2">
    <name type="scientific">Mycolicibacterium bacteremicum</name>
    <name type="common">Mycobacterium bacteremicum</name>
    <dbReference type="NCBI Taxonomy" id="564198"/>
    <lineage>
        <taxon>Bacteria</taxon>
        <taxon>Bacillati</taxon>
        <taxon>Actinomycetota</taxon>
        <taxon>Actinomycetes</taxon>
        <taxon>Mycobacteriales</taxon>
        <taxon>Mycobacteriaceae</taxon>
        <taxon>Mycolicibacterium</taxon>
    </lineage>
</organism>
<dbReference type="EMBL" id="MVHJ01000043">
    <property type="protein sequence ID" value="ORA01705.1"/>
    <property type="molecule type" value="Genomic_DNA"/>
</dbReference>
<evidence type="ECO:0000313" key="1">
    <source>
        <dbReference type="EMBL" id="ORA01705.1"/>
    </source>
</evidence>
<keyword evidence="2" id="KW-1185">Reference proteome</keyword>
<evidence type="ECO:0008006" key="3">
    <source>
        <dbReference type="Google" id="ProtNLM"/>
    </source>
</evidence>
<name>A0A1W9YNS1_MYCBA</name>
<evidence type="ECO:0000313" key="2">
    <source>
        <dbReference type="Proteomes" id="UP000192366"/>
    </source>
</evidence>
<dbReference type="RefSeq" id="WP_083062081.1">
    <property type="nucleotide sequence ID" value="NZ_JACKVM010000011.1"/>
</dbReference>